<feature type="transmembrane region" description="Helical" evidence="2">
    <location>
        <begin position="637"/>
        <end position="658"/>
    </location>
</feature>
<feature type="compositionally biased region" description="Low complexity" evidence="1">
    <location>
        <begin position="245"/>
        <end position="263"/>
    </location>
</feature>
<feature type="compositionally biased region" description="Basic and acidic residues" evidence="1">
    <location>
        <begin position="515"/>
        <end position="534"/>
    </location>
</feature>
<feature type="compositionally biased region" description="Basic and acidic residues" evidence="1">
    <location>
        <begin position="271"/>
        <end position="289"/>
    </location>
</feature>
<dbReference type="EMBL" id="LVZK01000001">
    <property type="protein sequence ID" value="OAP85971.1"/>
    <property type="molecule type" value="Genomic_DNA"/>
</dbReference>
<feature type="compositionally biased region" description="Polar residues" evidence="1">
    <location>
        <begin position="432"/>
        <end position="462"/>
    </location>
</feature>
<feature type="compositionally biased region" description="Low complexity" evidence="1">
    <location>
        <begin position="421"/>
        <end position="430"/>
    </location>
</feature>
<keyword evidence="2" id="KW-1133">Transmembrane helix</keyword>
<feature type="region of interest" description="Disordered" evidence="1">
    <location>
        <begin position="662"/>
        <end position="705"/>
    </location>
</feature>
<accession>A0A179B4D9</accession>
<comment type="caution">
    <text evidence="3">The sequence shown here is derived from an EMBL/GenBank/DDBJ whole genome shotgun (WGS) entry which is preliminary data.</text>
</comment>
<dbReference type="Proteomes" id="UP000078368">
    <property type="component" value="Unassembled WGS sequence"/>
</dbReference>
<feature type="compositionally biased region" description="Polar residues" evidence="1">
    <location>
        <begin position="789"/>
        <end position="798"/>
    </location>
</feature>
<evidence type="ECO:0000256" key="1">
    <source>
        <dbReference type="SAM" id="MobiDB-lite"/>
    </source>
</evidence>
<name>A0A179B4D9_9ACTO</name>
<dbReference type="InterPro" id="IPR011009">
    <property type="entry name" value="Kinase-like_dom_sf"/>
</dbReference>
<dbReference type="Gene3D" id="1.10.510.10">
    <property type="entry name" value="Transferase(Phosphotransferase) domain 1"/>
    <property type="match status" value="1"/>
</dbReference>
<feature type="compositionally biased region" description="Basic and acidic residues" evidence="1">
    <location>
        <begin position="367"/>
        <end position="392"/>
    </location>
</feature>
<sequence>MNSFAQAGQVIAGRYRLTEPFPEQPPYPGVRAWNAVDTLLGTSLRILALDPSNPNASEVLDAARRSSLIDDPHVVRIISVGEDPAAHYVATEIPLGTPLSAYLHGVPFSPDQAQALTGEVASALNSARARGVRHLQLTPQHIRVGVLGEVFIDGLGVEAALANLRADSMSSSQADRMESRGITVLLARLLTGDGKSKADAVLRSAAENGSLPGALRSTCTRELRGLGALSPADLVRELAPWGAVEPSEFPSASASSKTASPAAEPVAAEGSSDRAPAEADADRGDREGEPSVAGPAASDETGSAQGDIDPLSDESVKSSGMKPKWSSLGAFAEEHPEAVDPSATAIFRPEDFGDAPEGDYVSIADGPEDKVSEDKTIETATARDKETAEGKKAPQGKKASQGKKKTQGGKKKSAQGKKKAGAGSAAAAQQVELPQTQVELPQTQAELPQTAVSLQATEPSESQQAAGAPDPAADAAQAPGKPSGSSADDGAAFAQEAKRKADAGNGDATLAGQVAEKHANDHAAAEANRAEVVKGESSAGETEDASEMPPSFLPHSGNAAGAATVRMPVSSGGQSSASARTPPGQAPSQNHAAPAGQTAPAAQEEPWLLGAQPEEPLPSGNLAGEEIDRPLYNPSKVVVALALVLILVVGAWAVFKFFSPTSVSTTKPTATKSLEPTKAPSGAKKPTESPTKREDPDKLPEPKVSSVSLLNPYGAQMEPSTVNEQDNPSQIRYLTDRKPSTSWQSWWYGDASYNGNKEGIGLAIKLSGKSKVSSIKIESKLSGGKVEWRNSSESSPNSGDVVAEGGLKPGLTLSASEPVATDTVVLWFPELSKESAKKYRLDISEITVE</sequence>
<evidence type="ECO:0000313" key="4">
    <source>
        <dbReference type="Proteomes" id="UP000078368"/>
    </source>
</evidence>
<feature type="compositionally biased region" description="Low complexity" evidence="1">
    <location>
        <begin position="463"/>
        <end position="492"/>
    </location>
</feature>
<evidence type="ECO:0000313" key="3">
    <source>
        <dbReference type="EMBL" id="OAP85971.1"/>
    </source>
</evidence>
<dbReference type="RefSeq" id="WP_064230889.1">
    <property type="nucleotide sequence ID" value="NZ_LVZK01000001.1"/>
</dbReference>
<dbReference type="OrthoDB" id="9786339at2"/>
<proteinExistence type="predicted"/>
<feature type="compositionally biased region" description="Polar residues" evidence="1">
    <location>
        <begin position="662"/>
        <end position="674"/>
    </location>
</feature>
<reference evidence="3 4" key="1">
    <citation type="submission" date="2016-04" db="EMBL/GenBank/DDBJ databases">
        <title>Peptidophaga gingivicola gen. nov., sp. nov., isolated from human subgingival plaque.</title>
        <authorList>
            <person name="Beall C.J."/>
            <person name="Mokrzan E.M."/>
            <person name="Griffen A.L."/>
            <person name="Leys E.J."/>
        </authorList>
    </citation>
    <scope>NUCLEOTIDE SEQUENCE [LARGE SCALE GENOMIC DNA]</scope>
    <source>
        <strain evidence="3 4">BA112</strain>
    </source>
</reference>
<protein>
    <submittedName>
        <fullName evidence="3">Uncharacterized protein</fullName>
    </submittedName>
</protein>
<feature type="compositionally biased region" description="Low complexity" evidence="1">
    <location>
        <begin position="592"/>
        <end position="606"/>
    </location>
</feature>
<dbReference type="STRING" id="1823756.A4H34_01935"/>
<feature type="compositionally biased region" description="Basic and acidic residues" evidence="1">
    <location>
        <begin position="685"/>
        <end position="701"/>
    </location>
</feature>
<keyword evidence="2" id="KW-0812">Transmembrane</keyword>
<dbReference type="AlphaFoldDB" id="A0A179B4D9"/>
<feature type="compositionally biased region" description="Basic residues" evidence="1">
    <location>
        <begin position="400"/>
        <end position="420"/>
    </location>
</feature>
<feature type="region of interest" description="Disordered" evidence="1">
    <location>
        <begin position="245"/>
        <end position="623"/>
    </location>
</feature>
<feature type="region of interest" description="Disordered" evidence="1">
    <location>
        <begin position="787"/>
        <end position="814"/>
    </location>
</feature>
<dbReference type="SUPFAM" id="SSF56112">
    <property type="entry name" value="Protein kinase-like (PK-like)"/>
    <property type="match status" value="1"/>
</dbReference>
<gene>
    <name evidence="3" type="ORF">A4H34_01935</name>
</gene>
<keyword evidence="2" id="KW-0472">Membrane</keyword>
<organism evidence="3 4">
    <name type="scientific">Peptidiphaga gingivicola</name>
    <dbReference type="NCBI Taxonomy" id="2741497"/>
    <lineage>
        <taxon>Bacteria</taxon>
        <taxon>Bacillati</taxon>
        <taxon>Actinomycetota</taxon>
        <taxon>Actinomycetes</taxon>
        <taxon>Actinomycetales</taxon>
        <taxon>Actinomycetaceae</taxon>
        <taxon>Peptidiphaga</taxon>
    </lineage>
</organism>
<evidence type="ECO:0000256" key="2">
    <source>
        <dbReference type="SAM" id="Phobius"/>
    </source>
</evidence>
<keyword evidence="4" id="KW-1185">Reference proteome</keyword>